<dbReference type="AlphaFoldDB" id="A0A6A5KC91"/>
<accession>A0A6A5KC91</accession>
<organism evidence="1 2">
    <name type="scientific">Decorospora gaudefroyi</name>
    <dbReference type="NCBI Taxonomy" id="184978"/>
    <lineage>
        <taxon>Eukaryota</taxon>
        <taxon>Fungi</taxon>
        <taxon>Dikarya</taxon>
        <taxon>Ascomycota</taxon>
        <taxon>Pezizomycotina</taxon>
        <taxon>Dothideomycetes</taxon>
        <taxon>Pleosporomycetidae</taxon>
        <taxon>Pleosporales</taxon>
        <taxon>Pleosporineae</taxon>
        <taxon>Pleosporaceae</taxon>
        <taxon>Decorospora</taxon>
    </lineage>
</organism>
<dbReference type="OrthoDB" id="19690at2759"/>
<evidence type="ECO:0008006" key="3">
    <source>
        <dbReference type="Google" id="ProtNLM"/>
    </source>
</evidence>
<evidence type="ECO:0000313" key="1">
    <source>
        <dbReference type="EMBL" id="KAF1830993.1"/>
    </source>
</evidence>
<dbReference type="Proteomes" id="UP000800040">
    <property type="component" value="Unassembled WGS sequence"/>
</dbReference>
<dbReference type="EMBL" id="ML975377">
    <property type="protein sequence ID" value="KAF1830993.1"/>
    <property type="molecule type" value="Genomic_DNA"/>
</dbReference>
<evidence type="ECO:0000313" key="2">
    <source>
        <dbReference type="Proteomes" id="UP000800040"/>
    </source>
</evidence>
<dbReference type="SUPFAM" id="SSF52833">
    <property type="entry name" value="Thioredoxin-like"/>
    <property type="match status" value="1"/>
</dbReference>
<dbReference type="Gene3D" id="3.40.30.10">
    <property type="entry name" value="Glutaredoxin"/>
    <property type="match status" value="1"/>
</dbReference>
<feature type="non-terminal residue" evidence="1">
    <location>
        <position position="150"/>
    </location>
</feature>
<gene>
    <name evidence="1" type="ORF">BDW02DRAFT_532860</name>
</gene>
<proteinExistence type="predicted"/>
<reference evidence="1" key="1">
    <citation type="submission" date="2020-01" db="EMBL/GenBank/DDBJ databases">
        <authorList>
            <consortium name="DOE Joint Genome Institute"/>
            <person name="Haridas S."/>
            <person name="Albert R."/>
            <person name="Binder M."/>
            <person name="Bloem J."/>
            <person name="Labutti K."/>
            <person name="Salamov A."/>
            <person name="Andreopoulos B."/>
            <person name="Baker S.E."/>
            <person name="Barry K."/>
            <person name="Bills G."/>
            <person name="Bluhm B.H."/>
            <person name="Cannon C."/>
            <person name="Castanera R."/>
            <person name="Culley D.E."/>
            <person name="Daum C."/>
            <person name="Ezra D."/>
            <person name="Gonzalez J.B."/>
            <person name="Henrissat B."/>
            <person name="Kuo A."/>
            <person name="Liang C."/>
            <person name="Lipzen A."/>
            <person name="Lutzoni F."/>
            <person name="Magnuson J."/>
            <person name="Mondo S."/>
            <person name="Nolan M."/>
            <person name="Ohm R."/>
            <person name="Pangilinan J."/>
            <person name="Park H.-J."/>
            <person name="Ramirez L."/>
            <person name="Alfaro M."/>
            <person name="Sun H."/>
            <person name="Tritt A."/>
            <person name="Yoshinaga Y."/>
            <person name="Zwiers L.-H."/>
            <person name="Turgeon B.G."/>
            <person name="Goodwin S.B."/>
            <person name="Spatafora J.W."/>
            <person name="Crous P.W."/>
            <person name="Grigoriev I.V."/>
        </authorList>
    </citation>
    <scope>NUCLEOTIDE SEQUENCE</scope>
    <source>
        <strain evidence="1">P77</strain>
    </source>
</reference>
<dbReference type="InterPro" id="IPR036249">
    <property type="entry name" value="Thioredoxin-like_sf"/>
</dbReference>
<keyword evidence="2" id="KW-1185">Reference proteome</keyword>
<sequence length="150" mass="16705">MLRPAIPRHLVTKPRIRPLSTRIYDPIRQPNDLHTLTLLCAANNRTLVTFWGASWCRNCSEVLPVVRGVLGGGGLGEGEVGFAEVCVDSVMIGGLPVVYRISSLPTLLAFSRQEARFETVVTRMEEMRDEEFLRGWVENEVRRGGRKGAG</sequence>
<name>A0A6A5KC91_9PLEO</name>
<protein>
    <recommendedName>
        <fullName evidence="3">Thioredoxin domain-containing protein</fullName>
    </recommendedName>
</protein>